<feature type="transmembrane region" description="Helical" evidence="7">
    <location>
        <begin position="325"/>
        <end position="343"/>
    </location>
</feature>
<feature type="transmembrane region" description="Helical" evidence="7">
    <location>
        <begin position="263"/>
        <end position="284"/>
    </location>
</feature>
<evidence type="ECO:0000256" key="5">
    <source>
        <dbReference type="ARBA" id="ARBA00022989"/>
    </source>
</evidence>
<feature type="transmembrane region" description="Helical" evidence="7">
    <location>
        <begin position="61"/>
        <end position="81"/>
    </location>
</feature>
<reference evidence="9 10" key="3">
    <citation type="journal article" date="2012" name="J. Bacteriol.">
        <title>Genome Sequence of Paenibacillus terrae HPL-003, a Xylanase-Producing Bacterium Isolated from Soil Found in Forest Residue.</title>
        <authorList>
            <person name="Shin S.H."/>
            <person name="Kim S."/>
            <person name="Kim J.Y."/>
            <person name="Song H.Y."/>
            <person name="Cho S.J."/>
            <person name="Kim D.R."/>
            <person name="Lee K.I."/>
            <person name="Lim H.K."/>
            <person name="Park N.J."/>
            <person name="Hwang I.T."/>
            <person name="Yang K.S."/>
        </authorList>
    </citation>
    <scope>NUCLEOTIDE SEQUENCE [LARGE SCALE GENOMIC DNA]</scope>
    <source>
        <strain evidence="9 10">HPL-003</strain>
    </source>
</reference>
<dbReference type="InterPro" id="IPR001958">
    <property type="entry name" value="Tet-R_TetA/multi-R_MdtG-like"/>
</dbReference>
<dbReference type="Pfam" id="PF07690">
    <property type="entry name" value="MFS_1"/>
    <property type="match status" value="1"/>
</dbReference>
<dbReference type="PROSITE" id="PS50850">
    <property type="entry name" value="MFS"/>
    <property type="match status" value="1"/>
</dbReference>
<dbReference type="EMBL" id="CP003107">
    <property type="protein sequence ID" value="AET61055.1"/>
    <property type="molecule type" value="Genomic_DNA"/>
</dbReference>
<keyword evidence="3" id="KW-1003">Cell membrane</keyword>
<proteinExistence type="predicted"/>
<keyword evidence="5 7" id="KW-1133">Transmembrane helix</keyword>
<evidence type="ECO:0000256" key="1">
    <source>
        <dbReference type="ARBA" id="ARBA00004651"/>
    </source>
</evidence>
<dbReference type="Gene3D" id="1.20.1250.20">
    <property type="entry name" value="MFS general substrate transporter like domains"/>
    <property type="match status" value="1"/>
</dbReference>
<keyword evidence="6 7" id="KW-0472">Membrane</keyword>
<keyword evidence="4 7" id="KW-0812">Transmembrane</keyword>
<dbReference type="InterPro" id="IPR020846">
    <property type="entry name" value="MFS_dom"/>
</dbReference>
<evidence type="ECO:0000259" key="8">
    <source>
        <dbReference type="PROSITE" id="PS50850"/>
    </source>
</evidence>
<comment type="subcellular location">
    <subcellularLocation>
        <location evidence="1">Cell membrane</location>
        <topology evidence="1">Multi-pass membrane protein</topology>
    </subcellularLocation>
</comment>
<dbReference type="RefSeq" id="WP_014281750.1">
    <property type="nucleotide sequence ID" value="NC_016641.1"/>
</dbReference>
<dbReference type="eggNOG" id="COG2814">
    <property type="taxonomic scope" value="Bacteria"/>
</dbReference>
<dbReference type="InterPro" id="IPR036259">
    <property type="entry name" value="MFS_trans_sf"/>
</dbReference>
<evidence type="ECO:0000256" key="4">
    <source>
        <dbReference type="ARBA" id="ARBA00022692"/>
    </source>
</evidence>
<dbReference type="KEGG" id="pta:HPL003_21635"/>
<dbReference type="GO" id="GO:0022857">
    <property type="term" value="F:transmembrane transporter activity"/>
    <property type="evidence" value="ECO:0007669"/>
    <property type="project" value="InterPro"/>
</dbReference>
<feature type="transmembrane region" description="Helical" evidence="7">
    <location>
        <begin position="355"/>
        <end position="376"/>
    </location>
</feature>
<dbReference type="Proteomes" id="UP000005876">
    <property type="component" value="Chromosome"/>
</dbReference>
<reference evidence="10" key="1">
    <citation type="submission" date="2011-11" db="EMBL/GenBank/DDBJ databases">
        <title>Complete sequence of Paenibacillus terrae HPL-003.</title>
        <authorList>
            <person name="Shin S.H."/>
            <person name="Kim S."/>
            <person name="Kim J.Y."/>
        </authorList>
    </citation>
    <scope>NUCLEOTIDE SEQUENCE [LARGE SCALE GENOMIC DNA]</scope>
    <source>
        <strain evidence="10">HPL-003</strain>
    </source>
</reference>
<protein>
    <submittedName>
        <fullName evidence="9">Major facilitator superfamily protein</fullName>
    </submittedName>
</protein>
<dbReference type="InterPro" id="IPR011701">
    <property type="entry name" value="MFS"/>
</dbReference>
<evidence type="ECO:0000256" key="6">
    <source>
        <dbReference type="ARBA" id="ARBA00023136"/>
    </source>
</evidence>
<evidence type="ECO:0000256" key="3">
    <source>
        <dbReference type="ARBA" id="ARBA00022475"/>
    </source>
</evidence>
<evidence type="ECO:0000313" key="10">
    <source>
        <dbReference type="Proteomes" id="UP000005876"/>
    </source>
</evidence>
<gene>
    <name evidence="9" type="ordered locus">HPL003_21635</name>
</gene>
<organism evidence="9 10">
    <name type="scientific">Paenibacillus terrae (strain HPL-003)</name>
    <dbReference type="NCBI Taxonomy" id="985665"/>
    <lineage>
        <taxon>Bacteria</taxon>
        <taxon>Bacillati</taxon>
        <taxon>Bacillota</taxon>
        <taxon>Bacilli</taxon>
        <taxon>Bacillales</taxon>
        <taxon>Paenibacillaceae</taxon>
        <taxon>Paenibacillus</taxon>
    </lineage>
</organism>
<keyword evidence="2" id="KW-0813">Transport</keyword>
<dbReference type="STRING" id="985665.HPL003_21635"/>
<dbReference type="PANTHER" id="PTHR43414:SF6">
    <property type="entry name" value="MULTIDRUG RESISTANCE PROTEIN MDTG"/>
    <property type="match status" value="1"/>
</dbReference>
<reference key="2">
    <citation type="submission" date="2011-11" db="EMBL/GenBank/DDBJ databases">
        <authorList>
            <person name="Shin S.H."/>
            <person name="Kim S."/>
            <person name="Kim J.Y."/>
        </authorList>
    </citation>
    <scope>NUCLEOTIDE SEQUENCE</scope>
    <source>
        <strain>HPL-003</strain>
    </source>
</reference>
<feature type="domain" description="Major facilitator superfamily (MFS) profile" evidence="8">
    <location>
        <begin position="23"/>
        <end position="408"/>
    </location>
</feature>
<feature type="transmembrane region" description="Helical" evidence="7">
    <location>
        <begin position="222"/>
        <end position="243"/>
    </location>
</feature>
<dbReference type="PANTHER" id="PTHR43414">
    <property type="entry name" value="MULTIDRUG RESISTANCE PROTEIN MDTG"/>
    <property type="match status" value="1"/>
</dbReference>
<sequence length="415" mass="44577">MIRKTKASTVIRKRVRMEKWQKAMWVLGIGLFLCGASYTMVVSFLPLFLFDLGVPADQLDGWSGVVYAAAFLVSALMAPLWGSLADRFGRRKMVIRAGISLAVVYSLMAFVQSPWQLVAVRLLHGCVGGFVPASMAIVASAVPRERMGWSLGLMQAGAMAGSVCGPLLGGALSAIFGMRTSFLVSALLIFAATVAVWFGVMEESRPNPDSAFRVVGDLKAVVHNRSLLLALGLMLVLHCSLNMMQPLLSLHIAHLQGNLEGVVLTSGFILFLIGIAEMIAPPWWGRAGERFGVERILTVCLLLSGGVAILQFTVHALWLFVAVQFLFGLFVAGIAPSASIMIVRSSSTTFQGRAFGLTTSANQLGAMFGALLGGIIGGLFQTQWIFLVAGVLLIVTGILLPKRSTNENSFIEQRN</sequence>
<feature type="transmembrane region" description="Helical" evidence="7">
    <location>
        <begin position="118"/>
        <end position="139"/>
    </location>
</feature>
<dbReference type="HOGENOM" id="CLU_001265_57_3_9"/>
<feature type="transmembrane region" description="Helical" evidence="7">
    <location>
        <begin position="182"/>
        <end position="201"/>
    </location>
</feature>
<evidence type="ECO:0000256" key="7">
    <source>
        <dbReference type="SAM" id="Phobius"/>
    </source>
</evidence>
<dbReference type="GO" id="GO:0005886">
    <property type="term" value="C:plasma membrane"/>
    <property type="evidence" value="ECO:0007669"/>
    <property type="project" value="UniProtKB-SubCell"/>
</dbReference>
<feature type="transmembrane region" description="Helical" evidence="7">
    <location>
        <begin position="296"/>
        <end position="319"/>
    </location>
</feature>
<accession>G7VPQ7</accession>
<dbReference type="SUPFAM" id="SSF103473">
    <property type="entry name" value="MFS general substrate transporter"/>
    <property type="match status" value="1"/>
</dbReference>
<dbReference type="AlphaFoldDB" id="G7VPQ7"/>
<feature type="transmembrane region" description="Helical" evidence="7">
    <location>
        <begin position="151"/>
        <end position="176"/>
    </location>
</feature>
<name>G7VPQ7_PAETH</name>
<evidence type="ECO:0000313" key="9">
    <source>
        <dbReference type="EMBL" id="AET61055.1"/>
    </source>
</evidence>
<feature type="transmembrane region" description="Helical" evidence="7">
    <location>
        <begin position="382"/>
        <end position="400"/>
    </location>
</feature>
<feature type="transmembrane region" description="Helical" evidence="7">
    <location>
        <begin position="93"/>
        <end position="112"/>
    </location>
</feature>
<evidence type="ECO:0000256" key="2">
    <source>
        <dbReference type="ARBA" id="ARBA00022448"/>
    </source>
</evidence>
<feature type="transmembrane region" description="Helical" evidence="7">
    <location>
        <begin position="23"/>
        <end position="49"/>
    </location>
</feature>
<dbReference type="PRINTS" id="PR01035">
    <property type="entry name" value="TCRTETA"/>
</dbReference>